<dbReference type="Pfam" id="PF03949">
    <property type="entry name" value="Malic_M"/>
    <property type="match status" value="1"/>
</dbReference>
<dbReference type="EC" id="1.1.1.40" evidence="7"/>
<dbReference type="Gene3D" id="3.40.50.10380">
    <property type="entry name" value="Malic enzyme, N-terminal domain"/>
    <property type="match status" value="1"/>
</dbReference>
<dbReference type="SMART" id="SM01274">
    <property type="entry name" value="malic"/>
    <property type="match status" value="1"/>
</dbReference>
<dbReference type="Gene3D" id="3.40.50.10950">
    <property type="match status" value="1"/>
</dbReference>
<dbReference type="InterPro" id="IPR012302">
    <property type="entry name" value="Malic_NAD-bd"/>
</dbReference>
<sequence length="763" mass="81955">MDEDFRKAALDYHRLPRPGKLSVEPTKRMATQRDLGLAYSPGVAAACEEIAANPDAAWDYTARGNMVAVISNGTAVLGLGAIGALASKPVMEGKAVLFKKFAGIDSIDIEVEERDPQKLIEVVAALEPSFGAINLEDIKAPECFEVERVLRERMRIPVFHDDQHGTAIIVAAAIRNGLLLQGKRIEDVKLVNTGGGAAALACLDLLVEMGLKRENVTVCDIHGVVYEGRPEGMDPYKARYARRTDARSLEEVLDGADIFLGLSAPRVLKAEWLPKLGPRPLIMALANPEPEILPEAVRAVRPDAIVATGRSDYPNQVNNVLCFPFIFRGALDVGATAINEAMKVAAADAIAALARVEASEVVAAAYGGHAPVFGADYIIPKPFDPRLILEIAPAVARAAMESGVARRPIADFAHYRRELERFVFRSGYLMRPLFEADRKAPRRVVYSEGEDERTLRAVQTVLDEGIAEPVLLGRREVIEARAKAMGLRMDFSESVEILDPLADTALFEPLTRMYQLRVGRRGAPPEAAARRVTTRATVAAALLLESGHVDAALVGGSGNWMRQWHYAYDVIGKSDAVSRVYALSAVIIPTGTLFFVDTHLLVEPTAEQIAEMTLLAAEQVEAFGLTPKVALLSHSSFGGSNAPTARTMRAALALLRQKAPGLEVDGEMHADAALVPAIRARAVPDSTLTDTANLLAFPNLDSANISFNLLKAAADGLQVGPILLGMRKPLHVLVPSVTARGIVNLTAVAVHQANALAATAAEA</sequence>
<evidence type="ECO:0000256" key="3">
    <source>
        <dbReference type="ARBA" id="ARBA00023002"/>
    </source>
</evidence>
<evidence type="ECO:0000256" key="4">
    <source>
        <dbReference type="ARBA" id="ARBA00023268"/>
    </source>
</evidence>
<evidence type="ECO:0000259" key="6">
    <source>
        <dbReference type="SMART" id="SM01274"/>
    </source>
</evidence>
<dbReference type="EMBL" id="NRSG01000089">
    <property type="protein sequence ID" value="MBK1659201.1"/>
    <property type="molecule type" value="Genomic_DNA"/>
</dbReference>
<dbReference type="InterPro" id="IPR045213">
    <property type="entry name" value="Malic_NAD-bd_bact_type"/>
</dbReference>
<evidence type="ECO:0000313" key="7">
    <source>
        <dbReference type="EMBL" id="MBK1659201.1"/>
    </source>
</evidence>
<dbReference type="InterPro" id="IPR002505">
    <property type="entry name" value="PTA_PTB"/>
</dbReference>
<dbReference type="GO" id="GO:0004473">
    <property type="term" value="F:malate dehydrogenase (decarboxylating) (NADP+) activity"/>
    <property type="evidence" value="ECO:0007669"/>
    <property type="project" value="UniProtKB-EC"/>
</dbReference>
<dbReference type="Pfam" id="PF00390">
    <property type="entry name" value="malic"/>
    <property type="match status" value="1"/>
</dbReference>
<keyword evidence="3 7" id="KW-0560">Oxidoreductase</keyword>
<dbReference type="SUPFAM" id="SSF51735">
    <property type="entry name" value="NAD(P)-binding Rossmann-fold domains"/>
    <property type="match status" value="1"/>
</dbReference>
<comment type="similarity">
    <text evidence="1">In the N-terminal section; belongs to the malic enzymes family.</text>
</comment>
<dbReference type="InterPro" id="IPR051674">
    <property type="entry name" value="Malate_Decarboxylase"/>
</dbReference>
<proteinExistence type="inferred from homology"/>
<dbReference type="Gene3D" id="3.40.50.10750">
    <property type="entry name" value="Isocitrate/Isopropylmalate dehydrogenase-like"/>
    <property type="match status" value="1"/>
</dbReference>
<dbReference type="Proteomes" id="UP000697995">
    <property type="component" value="Unassembled WGS sequence"/>
</dbReference>
<dbReference type="SUPFAM" id="SSF53223">
    <property type="entry name" value="Aminoacid dehydrogenase-like, N-terminal domain"/>
    <property type="match status" value="1"/>
</dbReference>
<evidence type="ECO:0000256" key="2">
    <source>
        <dbReference type="ARBA" id="ARBA00008756"/>
    </source>
</evidence>
<dbReference type="PIRSF" id="PIRSF036684">
    <property type="entry name" value="ME_PTA"/>
    <property type="match status" value="1"/>
</dbReference>
<comment type="caution">
    <text evidence="7">The sequence shown here is derived from an EMBL/GenBank/DDBJ whole genome shotgun (WGS) entry which is preliminary data.</text>
</comment>
<keyword evidence="4" id="KW-0511">Multifunctional enzyme</keyword>
<gene>
    <name evidence="7" type="ORF">CKO45_13250</name>
</gene>
<accession>A0ABS1CXD8</accession>
<comment type="similarity">
    <text evidence="2">In the C-terminal section; belongs to the phosphate acetyltransferase and butyryltransferase family.</text>
</comment>
<dbReference type="InterPro" id="IPR042112">
    <property type="entry name" value="P_AcTrfase_dom2"/>
</dbReference>
<dbReference type="Gene3D" id="3.40.50.720">
    <property type="entry name" value="NAD(P)-binding Rossmann-like Domain"/>
    <property type="match status" value="1"/>
</dbReference>
<evidence type="ECO:0000313" key="8">
    <source>
        <dbReference type="Proteomes" id="UP000697995"/>
    </source>
</evidence>
<dbReference type="PANTHER" id="PTHR43237">
    <property type="entry name" value="NADP-DEPENDENT MALIC ENZYME"/>
    <property type="match status" value="1"/>
</dbReference>
<dbReference type="InterPro" id="IPR037062">
    <property type="entry name" value="Malic_N_dom_sf"/>
</dbReference>
<dbReference type="InterPro" id="IPR042113">
    <property type="entry name" value="P_AcTrfase_dom1"/>
</dbReference>
<evidence type="ECO:0000256" key="1">
    <source>
        <dbReference type="ARBA" id="ARBA00007686"/>
    </source>
</evidence>
<evidence type="ECO:0000259" key="5">
    <source>
        <dbReference type="SMART" id="SM00919"/>
    </source>
</evidence>
<dbReference type="InterPro" id="IPR046346">
    <property type="entry name" value="Aminoacid_DH-like_N_sf"/>
</dbReference>
<dbReference type="PANTHER" id="PTHR43237:SF4">
    <property type="entry name" value="NADP-DEPENDENT MALIC ENZYME"/>
    <property type="match status" value="1"/>
</dbReference>
<feature type="domain" description="Malic enzyme N-terminal" evidence="6">
    <location>
        <begin position="18"/>
        <end position="151"/>
    </location>
</feature>
<dbReference type="CDD" id="cd05311">
    <property type="entry name" value="NAD_bind_2_malic_enz"/>
    <property type="match status" value="1"/>
</dbReference>
<keyword evidence="8" id="KW-1185">Reference proteome</keyword>
<dbReference type="Pfam" id="PF01515">
    <property type="entry name" value="PTA_PTB"/>
    <property type="match status" value="1"/>
</dbReference>
<protein>
    <submittedName>
        <fullName evidence="7">NADP-dependent malic enzyme</fullName>
        <ecNumber evidence="7">1.1.1.40</ecNumber>
    </submittedName>
</protein>
<feature type="domain" description="Malic enzyme NAD-binding" evidence="5">
    <location>
        <begin position="163"/>
        <end position="400"/>
    </location>
</feature>
<reference evidence="7 8" key="1">
    <citation type="journal article" date="2020" name="Microorganisms">
        <title>Osmotic Adaptation and Compatible Solute Biosynthesis of Phototrophic Bacteria as Revealed from Genome Analyses.</title>
        <authorList>
            <person name="Imhoff J.F."/>
            <person name="Rahn T."/>
            <person name="Kunzel S."/>
            <person name="Keller A."/>
            <person name="Neulinger S.C."/>
        </authorList>
    </citation>
    <scope>NUCLEOTIDE SEQUENCE [LARGE SCALE GENOMIC DNA]</scope>
    <source>
        <strain evidence="7 8">DSM 15382</strain>
    </source>
</reference>
<name>A0ABS1CXD8_9PROT</name>
<dbReference type="InterPro" id="IPR012188">
    <property type="entry name" value="ME_PTA"/>
</dbReference>
<organism evidence="7 8">
    <name type="scientific">Paracraurococcus ruber</name>
    <dbReference type="NCBI Taxonomy" id="77675"/>
    <lineage>
        <taxon>Bacteria</taxon>
        <taxon>Pseudomonadati</taxon>
        <taxon>Pseudomonadota</taxon>
        <taxon>Alphaproteobacteria</taxon>
        <taxon>Acetobacterales</taxon>
        <taxon>Roseomonadaceae</taxon>
        <taxon>Paracraurococcus</taxon>
    </lineage>
</organism>
<dbReference type="SMART" id="SM00919">
    <property type="entry name" value="Malic_M"/>
    <property type="match status" value="1"/>
</dbReference>
<dbReference type="InterPro" id="IPR012301">
    <property type="entry name" value="Malic_N_dom"/>
</dbReference>
<dbReference type="SUPFAM" id="SSF53659">
    <property type="entry name" value="Isocitrate/Isopropylmalate dehydrogenase-like"/>
    <property type="match status" value="1"/>
</dbReference>
<dbReference type="InterPro" id="IPR036291">
    <property type="entry name" value="NAD(P)-bd_dom_sf"/>
</dbReference>
<dbReference type="RefSeq" id="WP_133220202.1">
    <property type="nucleotide sequence ID" value="NZ_NRSG01000089.1"/>
</dbReference>